<dbReference type="Proteomes" id="UP000092544">
    <property type="component" value="Unassembled WGS sequence"/>
</dbReference>
<dbReference type="RefSeq" id="WP_067020840.1">
    <property type="nucleotide sequence ID" value="NZ_FLOB01000021.1"/>
</dbReference>
<dbReference type="HAMAP" id="MF_00156">
    <property type="entry name" value="PanB"/>
    <property type="match status" value="1"/>
</dbReference>
<comment type="function">
    <text evidence="6">Catalyzes the reversible reaction in which hydroxymethyl group from 5,10-methylenetetrahydrofolate is transferred onto alpha-ketoisovalerate to form ketopantoate.</text>
</comment>
<reference evidence="10 11" key="1">
    <citation type="submission" date="2016-06" db="EMBL/GenBank/DDBJ databases">
        <authorList>
            <person name="Kjaerup R.B."/>
            <person name="Dalgaard T.S."/>
            <person name="Juul-Madsen H.R."/>
        </authorList>
    </citation>
    <scope>NUCLEOTIDE SEQUENCE [LARGE SCALE GENOMIC DNA]</scope>
    <source>
        <strain evidence="10 11">CECT 8886</strain>
    </source>
</reference>
<dbReference type="EMBL" id="FLOB01000021">
    <property type="protein sequence ID" value="SBS37748.1"/>
    <property type="molecule type" value="Genomic_DNA"/>
</dbReference>
<evidence type="ECO:0000256" key="8">
    <source>
        <dbReference type="PIRSR" id="PIRSR000388-2"/>
    </source>
</evidence>
<dbReference type="SUPFAM" id="SSF51621">
    <property type="entry name" value="Phosphoenolpyruvate/pyruvate domain"/>
    <property type="match status" value="1"/>
</dbReference>
<dbReference type="GO" id="GO:0003864">
    <property type="term" value="F:3-methyl-2-oxobutanoate hydroxymethyltransferase activity"/>
    <property type="evidence" value="ECO:0007669"/>
    <property type="project" value="UniProtKB-UniRule"/>
</dbReference>
<evidence type="ECO:0000256" key="5">
    <source>
        <dbReference type="ARBA" id="ARBA00022723"/>
    </source>
</evidence>
<dbReference type="CDD" id="cd06557">
    <property type="entry name" value="KPHMT-like"/>
    <property type="match status" value="1"/>
</dbReference>
<dbReference type="PANTHER" id="PTHR20881:SF0">
    <property type="entry name" value="3-METHYL-2-OXOBUTANOATE HYDROXYMETHYLTRANSFERASE"/>
    <property type="match status" value="1"/>
</dbReference>
<keyword evidence="3 6" id="KW-0566">Pantothenate biosynthesis</keyword>
<dbReference type="GO" id="GO:0000287">
    <property type="term" value="F:magnesium ion binding"/>
    <property type="evidence" value="ECO:0007669"/>
    <property type="project" value="TreeGrafter"/>
</dbReference>
<keyword evidence="10" id="KW-0489">Methyltransferase</keyword>
<evidence type="ECO:0000313" key="11">
    <source>
        <dbReference type="Proteomes" id="UP000092544"/>
    </source>
</evidence>
<keyword evidence="6" id="KW-0963">Cytoplasm</keyword>
<name>A0A1A8TSM0_9GAMM</name>
<dbReference type="EC" id="2.1.2.11" evidence="6"/>
<evidence type="ECO:0000256" key="4">
    <source>
        <dbReference type="ARBA" id="ARBA00022679"/>
    </source>
</evidence>
<dbReference type="GO" id="GO:0005737">
    <property type="term" value="C:cytoplasm"/>
    <property type="evidence" value="ECO:0007669"/>
    <property type="project" value="UniProtKB-SubCell"/>
</dbReference>
<comment type="subcellular location">
    <subcellularLocation>
        <location evidence="6">Cytoplasm</location>
    </subcellularLocation>
</comment>
<comment type="catalytic activity">
    <reaction evidence="6">
        <text>(6R)-5,10-methylene-5,6,7,8-tetrahydrofolate + 3-methyl-2-oxobutanoate + H2O = 2-dehydropantoate + (6S)-5,6,7,8-tetrahydrofolate</text>
        <dbReference type="Rhea" id="RHEA:11824"/>
        <dbReference type="ChEBI" id="CHEBI:11561"/>
        <dbReference type="ChEBI" id="CHEBI:11851"/>
        <dbReference type="ChEBI" id="CHEBI:15377"/>
        <dbReference type="ChEBI" id="CHEBI:15636"/>
        <dbReference type="ChEBI" id="CHEBI:57453"/>
        <dbReference type="EC" id="2.1.2.11"/>
    </reaction>
</comment>
<protein>
    <recommendedName>
        <fullName evidence="6">3-methyl-2-oxobutanoate hydroxymethyltransferase</fullName>
        <ecNumber evidence="6">2.1.2.11</ecNumber>
    </recommendedName>
    <alternativeName>
        <fullName evidence="6">Ketopantoate hydroxymethyltransferase</fullName>
        <shortName evidence="6">KPHMT</shortName>
    </alternativeName>
</protein>
<keyword evidence="4 6" id="KW-0808">Transferase</keyword>
<proteinExistence type="inferred from homology"/>
<dbReference type="Gene3D" id="3.20.20.60">
    <property type="entry name" value="Phosphoenolpyruvate-binding domains"/>
    <property type="match status" value="1"/>
</dbReference>
<dbReference type="OrthoDB" id="9781789at2"/>
<dbReference type="STRING" id="1792290.MSP8886_04249"/>
<dbReference type="NCBIfam" id="NF001452">
    <property type="entry name" value="PRK00311.1"/>
    <property type="match status" value="1"/>
</dbReference>
<dbReference type="PIRSF" id="PIRSF000388">
    <property type="entry name" value="Pantoate_hydroxy_MeTrfase"/>
    <property type="match status" value="1"/>
</dbReference>
<dbReference type="UniPathway" id="UPA00028">
    <property type="reaction ID" value="UER00003"/>
</dbReference>
<dbReference type="GO" id="GO:0008168">
    <property type="term" value="F:methyltransferase activity"/>
    <property type="evidence" value="ECO:0007669"/>
    <property type="project" value="UniProtKB-KW"/>
</dbReference>
<evidence type="ECO:0000256" key="7">
    <source>
        <dbReference type="PIRSR" id="PIRSR000388-1"/>
    </source>
</evidence>
<keyword evidence="5 6" id="KW-0479">Metal-binding</keyword>
<accession>A0A1A8TSM0</accession>
<evidence type="ECO:0000256" key="3">
    <source>
        <dbReference type="ARBA" id="ARBA00022655"/>
    </source>
</evidence>
<feature type="binding site" evidence="6 8">
    <location>
        <position position="110"/>
    </location>
    <ligand>
        <name>3-methyl-2-oxobutanoate</name>
        <dbReference type="ChEBI" id="CHEBI:11851"/>
    </ligand>
</feature>
<organism evidence="10 11">
    <name type="scientific">Marinomonas spartinae</name>
    <dbReference type="NCBI Taxonomy" id="1792290"/>
    <lineage>
        <taxon>Bacteria</taxon>
        <taxon>Pseudomonadati</taxon>
        <taxon>Pseudomonadota</taxon>
        <taxon>Gammaproteobacteria</taxon>
        <taxon>Oceanospirillales</taxon>
        <taxon>Oceanospirillaceae</taxon>
        <taxon>Marinomonas</taxon>
    </lineage>
</organism>
<feature type="active site" description="Proton acceptor" evidence="6 7">
    <location>
        <position position="174"/>
    </location>
</feature>
<comment type="subunit">
    <text evidence="2 6">Homodecamer; pentamer of dimers.</text>
</comment>
<evidence type="ECO:0000256" key="6">
    <source>
        <dbReference type="HAMAP-Rule" id="MF_00156"/>
    </source>
</evidence>
<dbReference type="NCBIfam" id="TIGR00222">
    <property type="entry name" value="panB"/>
    <property type="match status" value="1"/>
</dbReference>
<gene>
    <name evidence="10" type="primary">panB_2</name>
    <name evidence="6" type="synonym">panB</name>
    <name evidence="10" type="ORF">MSP8886_04249</name>
</gene>
<feature type="binding site" evidence="6 9">
    <location>
        <position position="112"/>
    </location>
    <ligand>
        <name>Mg(2+)</name>
        <dbReference type="ChEBI" id="CHEBI:18420"/>
    </ligand>
</feature>
<dbReference type="AlphaFoldDB" id="A0A1A8TSM0"/>
<dbReference type="PANTHER" id="PTHR20881">
    <property type="entry name" value="3-METHYL-2-OXOBUTANOATE HYDROXYMETHYLTRANSFERASE"/>
    <property type="match status" value="1"/>
</dbReference>
<evidence type="ECO:0000256" key="1">
    <source>
        <dbReference type="ARBA" id="ARBA00008676"/>
    </source>
</evidence>
<dbReference type="InterPro" id="IPR003700">
    <property type="entry name" value="Pantoate_hydroxy_MeTrfase"/>
</dbReference>
<dbReference type="GO" id="GO:0015940">
    <property type="term" value="P:pantothenate biosynthetic process"/>
    <property type="evidence" value="ECO:0007669"/>
    <property type="project" value="UniProtKB-UniRule"/>
</dbReference>
<feature type="binding site" evidence="6 8">
    <location>
        <begin position="43"/>
        <end position="44"/>
    </location>
    <ligand>
        <name>3-methyl-2-oxobutanoate</name>
        <dbReference type="ChEBI" id="CHEBI:11851"/>
    </ligand>
</feature>
<dbReference type="InterPro" id="IPR015813">
    <property type="entry name" value="Pyrv/PenolPyrv_kinase-like_dom"/>
</dbReference>
<keyword evidence="11" id="KW-1185">Reference proteome</keyword>
<comment type="cofactor">
    <cofactor evidence="6 9">
        <name>Mg(2+)</name>
        <dbReference type="ChEBI" id="CHEBI:18420"/>
    </cofactor>
    <text evidence="6 9">Binds 1 Mg(2+) ion per subunit.</text>
</comment>
<feature type="binding site" evidence="6 9">
    <location>
        <position position="82"/>
    </location>
    <ligand>
        <name>Mg(2+)</name>
        <dbReference type="ChEBI" id="CHEBI:18420"/>
    </ligand>
</feature>
<dbReference type="InterPro" id="IPR040442">
    <property type="entry name" value="Pyrv_kinase-like_dom_sf"/>
</dbReference>
<sequence length="261" mass="27970">MKMNPQDFVAMKGTKPIPMLTAYTCPVARSLEEAGIPVILVGDTVGMVEMGFDSTREVTIEHMEYHIGAVRRGAKQTHIIGDLPYGTDIDPETAFSNAQRLIQAGADSVKLEGANVQVIQHLVKHNIPVVGHTGLLPQTAKNFKQVGQSSEEAKKIINEAQAIENAGAFMVVLEHIPYALAGEITEALSIPTIGIGAGPDTDGQVLVINDALGLGDYWPPFSKQYAYVSKTVSKVAKEFAGEVESMTFPSNIIPLTGTNGR</sequence>
<comment type="similarity">
    <text evidence="1 6">Belongs to the PanB family.</text>
</comment>
<comment type="pathway">
    <text evidence="6">Cofactor biosynthesis; (R)-pantothenate biosynthesis; (R)-pantoate from 3-methyl-2-oxobutanoate: step 1/2.</text>
</comment>
<evidence type="ECO:0000313" key="10">
    <source>
        <dbReference type="EMBL" id="SBS37748.1"/>
    </source>
</evidence>
<evidence type="ECO:0000256" key="9">
    <source>
        <dbReference type="PIRSR" id="PIRSR000388-3"/>
    </source>
</evidence>
<dbReference type="GO" id="GO:0032259">
    <property type="term" value="P:methylation"/>
    <property type="evidence" value="ECO:0007669"/>
    <property type="project" value="UniProtKB-KW"/>
</dbReference>
<feature type="binding site" evidence="6 9">
    <location>
        <position position="43"/>
    </location>
    <ligand>
        <name>Mg(2+)</name>
        <dbReference type="ChEBI" id="CHEBI:18420"/>
    </ligand>
</feature>
<keyword evidence="6 9" id="KW-0460">Magnesium</keyword>
<feature type="binding site" evidence="6 8">
    <location>
        <position position="82"/>
    </location>
    <ligand>
        <name>3-methyl-2-oxobutanoate</name>
        <dbReference type="ChEBI" id="CHEBI:11851"/>
    </ligand>
</feature>
<dbReference type="Pfam" id="PF02548">
    <property type="entry name" value="Pantoate_transf"/>
    <property type="match status" value="1"/>
</dbReference>
<evidence type="ECO:0000256" key="2">
    <source>
        <dbReference type="ARBA" id="ARBA00011424"/>
    </source>
</evidence>